<name>A0AAU7J1R5_9ENTR</name>
<reference evidence="1" key="1">
    <citation type="submission" date="2023-05" db="EMBL/GenBank/DDBJ databases">
        <title>Complete genome sequence data from fresh produce 2nd batch.</title>
        <authorList>
            <person name="Stein M."/>
            <person name="Cho G.-S."/>
            <person name="Brinks E."/>
            <person name="Franz C.M.A.P."/>
        </authorList>
    </citation>
    <scope>NUCLEOTIDE SEQUENCE [LARGE SCALE GENOMIC DNA]</scope>
    <source>
        <strain evidence="1">E1</strain>
    </source>
</reference>
<proteinExistence type="predicted"/>
<organism evidence="1 2">
    <name type="scientific">Enterobacter dykesii</name>
    <dbReference type="NCBI Taxonomy" id="2797506"/>
    <lineage>
        <taxon>Bacteria</taxon>
        <taxon>Pseudomonadati</taxon>
        <taxon>Pseudomonadota</taxon>
        <taxon>Gammaproteobacteria</taxon>
        <taxon>Enterobacterales</taxon>
        <taxon>Enterobacteriaceae</taxon>
        <taxon>Enterobacter</taxon>
    </lineage>
</organism>
<dbReference type="RefSeq" id="WP_149323939.1">
    <property type="nucleotide sequence ID" value="NZ_CP126604.1"/>
</dbReference>
<sequence>MNKLNITSKNVCFYNEPQLIEISVSEQKTHTLYAGYVDLHNLVGWLIDNEQVIRKEKFPSDLTEQCFIAKKVAEFYESLDTENDELIDLMFEYRSSHCLRFGCRGTDFPEIYIGKINNNYEVSLLSENDTWSYLFDIDDFYCKVKALGKGLGL</sequence>
<gene>
    <name evidence="1" type="ORF">F0320_00245</name>
</gene>
<keyword evidence="2" id="KW-1185">Reference proteome</keyword>
<dbReference type="AlphaFoldDB" id="A0AAU7J1R5"/>
<evidence type="ECO:0000313" key="2">
    <source>
        <dbReference type="Proteomes" id="UP000323234"/>
    </source>
</evidence>
<accession>A0AAU7J1R5</accession>
<dbReference type="EMBL" id="CP126604">
    <property type="protein sequence ID" value="XBN39894.1"/>
    <property type="molecule type" value="Genomic_DNA"/>
</dbReference>
<evidence type="ECO:0000313" key="1">
    <source>
        <dbReference type="EMBL" id="XBN39894.1"/>
    </source>
</evidence>
<protein>
    <submittedName>
        <fullName evidence="1">Uncharacterized protein</fullName>
    </submittedName>
</protein>
<dbReference type="Proteomes" id="UP000323234">
    <property type="component" value="Chromosome"/>
</dbReference>
<dbReference type="KEGG" id="edy:F0320_00245"/>